<organism evidence="1 2">
    <name type="scientific">Anaerococcus hydrogenalis ACS-025-V-Sch4</name>
    <dbReference type="NCBI Taxonomy" id="879306"/>
    <lineage>
        <taxon>Bacteria</taxon>
        <taxon>Bacillati</taxon>
        <taxon>Bacillota</taxon>
        <taxon>Tissierellia</taxon>
        <taxon>Tissierellales</taxon>
        <taxon>Peptoniphilaceae</taxon>
        <taxon>Anaerococcus</taxon>
    </lineage>
</organism>
<gene>
    <name evidence="1" type="ORF">HMPREF9246_1518</name>
</gene>
<evidence type="ECO:0000313" key="1">
    <source>
        <dbReference type="EMBL" id="EGC83950.1"/>
    </source>
</evidence>
<protein>
    <submittedName>
        <fullName evidence="1">Uncharacterized protein</fullName>
    </submittedName>
</protein>
<feature type="non-terminal residue" evidence="1">
    <location>
        <position position="54"/>
    </location>
</feature>
<dbReference type="Proteomes" id="UP000005277">
    <property type="component" value="Unassembled WGS sequence"/>
</dbReference>
<keyword evidence="2" id="KW-1185">Reference proteome</keyword>
<dbReference type="EMBL" id="AEXN01000022">
    <property type="protein sequence ID" value="EGC83950.1"/>
    <property type="molecule type" value="Genomic_DNA"/>
</dbReference>
<accession>F0H0P5</accession>
<sequence>MLVPLIWQNDYIKLDEDLKTITDRLSETGSHVESVNFISDKLEGLVVGKVLKQE</sequence>
<evidence type="ECO:0000313" key="2">
    <source>
        <dbReference type="Proteomes" id="UP000005277"/>
    </source>
</evidence>
<proteinExistence type="predicted"/>
<comment type="caution">
    <text evidence="1">The sequence shown here is derived from an EMBL/GenBank/DDBJ whole genome shotgun (WGS) entry which is preliminary data.</text>
</comment>
<name>F0H0P5_9FIRM</name>
<reference evidence="1 2" key="1">
    <citation type="submission" date="2011-01" db="EMBL/GenBank/DDBJ databases">
        <authorList>
            <person name="Durkin A.S."/>
            <person name="Madupu R."/>
            <person name="Torralba M."/>
            <person name="Gillis M."/>
            <person name="Methe B."/>
            <person name="Sutton G."/>
            <person name="Nelson K.E."/>
        </authorList>
    </citation>
    <scope>NUCLEOTIDE SEQUENCE [LARGE SCALE GENOMIC DNA]</scope>
    <source>
        <strain evidence="1 2">ACS-025-V-Sch4</strain>
    </source>
</reference>
<dbReference type="AlphaFoldDB" id="F0H0P5"/>